<evidence type="ECO:0000313" key="2">
    <source>
        <dbReference type="Proteomes" id="UP000280960"/>
    </source>
</evidence>
<accession>A0A3G2RB28</accession>
<dbReference type="Proteomes" id="UP000280960">
    <property type="component" value="Chromosome"/>
</dbReference>
<gene>
    <name evidence="1" type="ORF">D2962_06100</name>
</gene>
<proteinExistence type="predicted"/>
<dbReference type="EMBL" id="CP033169">
    <property type="protein sequence ID" value="AYO32218.1"/>
    <property type="molecule type" value="Genomic_DNA"/>
</dbReference>
<keyword evidence="2" id="KW-1185">Reference proteome</keyword>
<evidence type="ECO:0000313" key="1">
    <source>
        <dbReference type="EMBL" id="AYO32218.1"/>
    </source>
</evidence>
<dbReference type="KEGG" id="bacg:D2962_06100"/>
<name>A0A3G2RB28_9FIRM</name>
<dbReference type="AlphaFoldDB" id="A0A3G2RB28"/>
<reference evidence="1 2" key="1">
    <citation type="submission" date="2018-10" db="EMBL/GenBank/DDBJ databases">
        <authorList>
            <person name="Zhang X."/>
        </authorList>
    </citation>
    <scope>NUCLEOTIDE SEQUENCE [LARGE SCALE GENOMIC DNA]</scope>
    <source>
        <strain evidence="1 2">SK-G1</strain>
    </source>
</reference>
<protein>
    <submittedName>
        <fullName evidence="1">Uncharacterized protein</fullName>
    </submittedName>
</protein>
<sequence>MQTEKDVERLSLQEQKLYYEAKYKQAQSEAAEFKNAIQRGEYILKDDIIAELQRFFIVLKRSMLGYSRRIATELAGYVDSVTARRIEKMITELTLDALEQISIDGVYKPSKKKRKN</sequence>
<organism evidence="1 2">
    <name type="scientific">Biomaibacter acetigenes</name>
    <dbReference type="NCBI Taxonomy" id="2316383"/>
    <lineage>
        <taxon>Bacteria</taxon>
        <taxon>Bacillati</taxon>
        <taxon>Bacillota</taxon>
        <taxon>Clostridia</taxon>
        <taxon>Thermosediminibacterales</taxon>
        <taxon>Tepidanaerobacteraceae</taxon>
        <taxon>Biomaibacter</taxon>
    </lineage>
</organism>